<dbReference type="SUPFAM" id="SSF53850">
    <property type="entry name" value="Periplasmic binding protein-like II"/>
    <property type="match status" value="1"/>
</dbReference>
<dbReference type="InterPro" id="IPR036390">
    <property type="entry name" value="WH_DNA-bd_sf"/>
</dbReference>
<feature type="domain" description="HTH lysR-type" evidence="5">
    <location>
        <begin position="1"/>
        <end position="58"/>
    </location>
</feature>
<dbReference type="PROSITE" id="PS50931">
    <property type="entry name" value="HTH_LYSR"/>
    <property type="match status" value="1"/>
</dbReference>
<evidence type="ECO:0000256" key="2">
    <source>
        <dbReference type="ARBA" id="ARBA00023015"/>
    </source>
</evidence>
<dbReference type="PRINTS" id="PR00039">
    <property type="entry name" value="HTHLYSR"/>
</dbReference>
<proteinExistence type="inferred from homology"/>
<name>A0A843YNY3_9BURK</name>
<dbReference type="SUPFAM" id="SSF46785">
    <property type="entry name" value="Winged helix' DNA-binding domain"/>
    <property type="match status" value="1"/>
</dbReference>
<protein>
    <submittedName>
        <fullName evidence="6">LysR family transcriptional regulator</fullName>
    </submittedName>
</protein>
<comment type="caution">
    <text evidence="6">The sequence shown here is derived from an EMBL/GenBank/DDBJ whole genome shotgun (WGS) entry which is preliminary data.</text>
</comment>
<keyword evidence="2" id="KW-0805">Transcription regulation</keyword>
<dbReference type="FunFam" id="1.10.10.10:FF:000001">
    <property type="entry name" value="LysR family transcriptional regulator"/>
    <property type="match status" value="1"/>
</dbReference>
<keyword evidence="4" id="KW-0804">Transcription</keyword>
<evidence type="ECO:0000313" key="6">
    <source>
        <dbReference type="EMBL" id="MQQ99696.1"/>
    </source>
</evidence>
<dbReference type="RefSeq" id="WP_153233248.1">
    <property type="nucleotide sequence ID" value="NZ_WINI01000001.1"/>
</dbReference>
<dbReference type="GO" id="GO:0003677">
    <property type="term" value="F:DNA binding"/>
    <property type="evidence" value="ECO:0007669"/>
    <property type="project" value="UniProtKB-KW"/>
</dbReference>
<evidence type="ECO:0000256" key="3">
    <source>
        <dbReference type="ARBA" id="ARBA00023125"/>
    </source>
</evidence>
<dbReference type="Proteomes" id="UP000451565">
    <property type="component" value="Unassembled WGS sequence"/>
</dbReference>
<dbReference type="InterPro" id="IPR000847">
    <property type="entry name" value="LysR_HTH_N"/>
</dbReference>
<reference evidence="6 7" key="1">
    <citation type="submission" date="2019-10" db="EMBL/GenBank/DDBJ databases">
        <title>Glaciimonas soli sp. nov., a psychrophilic bacterium isolated from the forest soil of a high elevation mountain in Taiwan.</title>
        <authorList>
            <person name="Wang L.-T."/>
            <person name="Shieh W.Y."/>
        </authorList>
    </citation>
    <scope>NUCLEOTIDE SEQUENCE [LARGE SCALE GENOMIC DNA]</scope>
    <source>
        <strain evidence="6 7">GS1</strain>
    </source>
</reference>
<dbReference type="Pfam" id="PF03466">
    <property type="entry name" value="LysR_substrate"/>
    <property type="match status" value="1"/>
</dbReference>
<dbReference type="Pfam" id="PF00126">
    <property type="entry name" value="HTH_1"/>
    <property type="match status" value="1"/>
</dbReference>
<dbReference type="InterPro" id="IPR050950">
    <property type="entry name" value="HTH-type_LysR_regulators"/>
</dbReference>
<evidence type="ECO:0000256" key="4">
    <source>
        <dbReference type="ARBA" id="ARBA00023163"/>
    </source>
</evidence>
<evidence type="ECO:0000313" key="7">
    <source>
        <dbReference type="Proteomes" id="UP000451565"/>
    </source>
</evidence>
<keyword evidence="7" id="KW-1185">Reference proteome</keyword>
<dbReference type="PANTHER" id="PTHR30419:SF30">
    <property type="entry name" value="LYSR FAMILY TRANSCRIPTIONAL REGULATOR"/>
    <property type="match status" value="1"/>
</dbReference>
<dbReference type="GO" id="GO:0003700">
    <property type="term" value="F:DNA-binding transcription factor activity"/>
    <property type="evidence" value="ECO:0007669"/>
    <property type="project" value="InterPro"/>
</dbReference>
<dbReference type="Gene3D" id="1.10.10.10">
    <property type="entry name" value="Winged helix-like DNA-binding domain superfamily/Winged helix DNA-binding domain"/>
    <property type="match status" value="1"/>
</dbReference>
<dbReference type="AlphaFoldDB" id="A0A843YNY3"/>
<dbReference type="Gene3D" id="3.40.190.290">
    <property type="match status" value="1"/>
</dbReference>
<accession>A0A843YNY3</accession>
<dbReference type="PANTHER" id="PTHR30419">
    <property type="entry name" value="HTH-TYPE TRANSCRIPTIONAL REGULATOR YBHD"/>
    <property type="match status" value="1"/>
</dbReference>
<dbReference type="CDD" id="cd05466">
    <property type="entry name" value="PBP2_LTTR_substrate"/>
    <property type="match status" value="1"/>
</dbReference>
<organism evidence="6 7">
    <name type="scientific">Glaciimonas soli</name>
    <dbReference type="NCBI Taxonomy" id="2590999"/>
    <lineage>
        <taxon>Bacteria</taxon>
        <taxon>Pseudomonadati</taxon>
        <taxon>Pseudomonadota</taxon>
        <taxon>Betaproteobacteria</taxon>
        <taxon>Burkholderiales</taxon>
        <taxon>Oxalobacteraceae</taxon>
        <taxon>Glaciimonas</taxon>
    </lineage>
</organism>
<sequence>MKIHQLRVLVACAEHSSLRAAADSLALSHPAVTKTIRELENQIGVPLLVRSSRGIELTQYGQALLPRARQILEDMRRANDEIQQLKSGATGKVSIGFTASIALAVIPKALQLFREKMPLVEIELIELPLEYVSAHLLDGSLDFFVTNMHCEIDPECEQILLRQGSLFAAVKKGHPSAQCNSLRQLLGYEWLIPKPNVSQQRFGALFTNYGIAIPERIIAVNSPILAMALLAESNVIGLFTLPYVMHPIIAERIDVLELDEPLFEVSVSILTRRGVQQTPASQLFLNIVREVIETLQWA</sequence>
<gene>
    <name evidence="6" type="ORF">GEV47_03215</name>
</gene>
<evidence type="ECO:0000259" key="5">
    <source>
        <dbReference type="PROSITE" id="PS50931"/>
    </source>
</evidence>
<keyword evidence="3" id="KW-0238">DNA-binding</keyword>
<dbReference type="OrthoDB" id="9133980at2"/>
<evidence type="ECO:0000256" key="1">
    <source>
        <dbReference type="ARBA" id="ARBA00009437"/>
    </source>
</evidence>
<dbReference type="InterPro" id="IPR005119">
    <property type="entry name" value="LysR_subst-bd"/>
</dbReference>
<dbReference type="GO" id="GO:0005829">
    <property type="term" value="C:cytosol"/>
    <property type="evidence" value="ECO:0007669"/>
    <property type="project" value="TreeGrafter"/>
</dbReference>
<comment type="similarity">
    <text evidence="1">Belongs to the LysR transcriptional regulatory family.</text>
</comment>
<dbReference type="InterPro" id="IPR036388">
    <property type="entry name" value="WH-like_DNA-bd_sf"/>
</dbReference>
<dbReference type="EMBL" id="WINI01000001">
    <property type="protein sequence ID" value="MQQ99696.1"/>
    <property type="molecule type" value="Genomic_DNA"/>
</dbReference>